<keyword evidence="3" id="KW-1185">Reference proteome</keyword>
<feature type="chain" id="PRO_5011742625" evidence="1">
    <location>
        <begin position="32"/>
        <end position="114"/>
    </location>
</feature>
<organism evidence="2 3">
    <name type="scientific">Nitratireductor aquibiodomus</name>
    <dbReference type="NCBI Taxonomy" id="204799"/>
    <lineage>
        <taxon>Bacteria</taxon>
        <taxon>Pseudomonadati</taxon>
        <taxon>Pseudomonadota</taxon>
        <taxon>Alphaproteobacteria</taxon>
        <taxon>Hyphomicrobiales</taxon>
        <taxon>Phyllobacteriaceae</taxon>
        <taxon>Nitratireductor</taxon>
    </lineage>
</organism>
<dbReference type="AlphaFoldDB" id="A0A1H4ITS7"/>
<protein>
    <submittedName>
        <fullName evidence="2">Uncharacterized protein</fullName>
    </submittedName>
</protein>
<sequence>MSMIYSGFSKRRLALSGALLLGAFAPSWTMAVAHEAKSGWRYPYACCSDRDCREVSNAAVTEGPEGYVIRVTGEVLPYTDKRVRNSPDGVFHWCSVAGKMDGRTICLFVPPRSF</sequence>
<evidence type="ECO:0000256" key="1">
    <source>
        <dbReference type="SAM" id="SignalP"/>
    </source>
</evidence>
<name>A0A1H4ITS7_9HYPH</name>
<gene>
    <name evidence="2" type="ORF">SAMN05216452_0555</name>
</gene>
<dbReference type="EMBL" id="FNSL01000001">
    <property type="protein sequence ID" value="SEB37403.1"/>
    <property type="molecule type" value="Genomic_DNA"/>
</dbReference>
<feature type="signal peptide" evidence="1">
    <location>
        <begin position="1"/>
        <end position="31"/>
    </location>
</feature>
<proteinExistence type="predicted"/>
<evidence type="ECO:0000313" key="3">
    <source>
        <dbReference type="Proteomes" id="UP000199064"/>
    </source>
</evidence>
<keyword evidence="1" id="KW-0732">Signal</keyword>
<evidence type="ECO:0000313" key="2">
    <source>
        <dbReference type="EMBL" id="SEB37403.1"/>
    </source>
</evidence>
<reference evidence="3" key="1">
    <citation type="submission" date="2016-10" db="EMBL/GenBank/DDBJ databases">
        <authorList>
            <person name="Varghese N."/>
            <person name="Submissions S."/>
        </authorList>
    </citation>
    <scope>NUCLEOTIDE SEQUENCE [LARGE SCALE GENOMIC DNA]</scope>
    <source>
        <strain evidence="3">ES.061</strain>
    </source>
</reference>
<accession>A0A1H4ITS7</accession>
<dbReference type="Proteomes" id="UP000199064">
    <property type="component" value="Unassembled WGS sequence"/>
</dbReference>